<dbReference type="NCBIfam" id="TIGR00150">
    <property type="entry name" value="T6A_YjeE"/>
    <property type="match status" value="1"/>
</dbReference>
<keyword evidence="6" id="KW-0479">Metal-binding</keyword>
<evidence type="ECO:0000256" key="7">
    <source>
        <dbReference type="ARBA" id="ARBA00022741"/>
    </source>
</evidence>
<evidence type="ECO:0000256" key="5">
    <source>
        <dbReference type="ARBA" id="ARBA00022694"/>
    </source>
</evidence>
<keyword evidence="5" id="KW-0819">tRNA processing</keyword>
<dbReference type="Pfam" id="PF02367">
    <property type="entry name" value="TsaE"/>
    <property type="match status" value="1"/>
</dbReference>
<dbReference type="Gene3D" id="3.40.50.300">
    <property type="entry name" value="P-loop containing nucleotide triphosphate hydrolases"/>
    <property type="match status" value="1"/>
</dbReference>
<dbReference type="EMBL" id="DRXW01000205">
    <property type="protein sequence ID" value="HHR33946.1"/>
    <property type="molecule type" value="Genomic_DNA"/>
</dbReference>
<evidence type="ECO:0000256" key="10">
    <source>
        <dbReference type="ARBA" id="ARBA00032441"/>
    </source>
</evidence>
<evidence type="ECO:0000256" key="4">
    <source>
        <dbReference type="ARBA" id="ARBA00022490"/>
    </source>
</evidence>
<accession>A0A7C5Y480</accession>
<keyword evidence="4" id="KW-0963">Cytoplasm</keyword>
<protein>
    <recommendedName>
        <fullName evidence="3">tRNA threonylcarbamoyladenosine biosynthesis protein TsaE</fullName>
    </recommendedName>
    <alternativeName>
        <fullName evidence="10">t(6)A37 threonylcarbamoyladenosine biosynthesis protein TsaE</fullName>
    </alternativeName>
</protein>
<gene>
    <name evidence="11" type="primary">tsaE</name>
    <name evidence="11" type="ORF">ENM46_03255</name>
</gene>
<dbReference type="InterPro" id="IPR003442">
    <property type="entry name" value="T6A_TsaE"/>
</dbReference>
<proteinExistence type="inferred from homology"/>
<keyword evidence="8" id="KW-0067">ATP-binding</keyword>
<dbReference type="SUPFAM" id="SSF52540">
    <property type="entry name" value="P-loop containing nucleoside triphosphate hydrolases"/>
    <property type="match status" value="1"/>
</dbReference>
<evidence type="ECO:0000256" key="6">
    <source>
        <dbReference type="ARBA" id="ARBA00022723"/>
    </source>
</evidence>
<comment type="similarity">
    <text evidence="2">Belongs to the TsaE family.</text>
</comment>
<dbReference type="GO" id="GO:0002949">
    <property type="term" value="P:tRNA threonylcarbamoyladenosine modification"/>
    <property type="evidence" value="ECO:0007669"/>
    <property type="project" value="InterPro"/>
</dbReference>
<dbReference type="PANTHER" id="PTHR33540:SF2">
    <property type="entry name" value="TRNA THREONYLCARBAMOYLADENOSINE BIOSYNTHESIS PROTEIN TSAE"/>
    <property type="match status" value="1"/>
</dbReference>
<dbReference type="InterPro" id="IPR027417">
    <property type="entry name" value="P-loop_NTPase"/>
</dbReference>
<dbReference type="AlphaFoldDB" id="A0A7C5Y480"/>
<dbReference type="GO" id="GO:0046872">
    <property type="term" value="F:metal ion binding"/>
    <property type="evidence" value="ECO:0007669"/>
    <property type="project" value="UniProtKB-KW"/>
</dbReference>
<keyword evidence="7" id="KW-0547">Nucleotide-binding</keyword>
<dbReference type="GO" id="GO:0005524">
    <property type="term" value="F:ATP binding"/>
    <property type="evidence" value="ECO:0007669"/>
    <property type="project" value="UniProtKB-KW"/>
</dbReference>
<evidence type="ECO:0000256" key="8">
    <source>
        <dbReference type="ARBA" id="ARBA00022840"/>
    </source>
</evidence>
<name>A0A7C5Y480_9BACT</name>
<keyword evidence="9" id="KW-0460">Magnesium</keyword>
<evidence type="ECO:0000256" key="2">
    <source>
        <dbReference type="ARBA" id="ARBA00007599"/>
    </source>
</evidence>
<evidence type="ECO:0000256" key="1">
    <source>
        <dbReference type="ARBA" id="ARBA00004496"/>
    </source>
</evidence>
<dbReference type="GO" id="GO:0016740">
    <property type="term" value="F:transferase activity"/>
    <property type="evidence" value="ECO:0007669"/>
    <property type="project" value="UniProtKB-KW"/>
</dbReference>
<comment type="subcellular location">
    <subcellularLocation>
        <location evidence="1">Cytoplasm</location>
    </subcellularLocation>
</comment>
<dbReference type="GO" id="GO:0005737">
    <property type="term" value="C:cytoplasm"/>
    <property type="evidence" value="ECO:0007669"/>
    <property type="project" value="UniProtKB-SubCell"/>
</dbReference>
<organism evidence="11">
    <name type="scientific">Fervidobacterium nodosum</name>
    <dbReference type="NCBI Taxonomy" id="2424"/>
    <lineage>
        <taxon>Bacteria</taxon>
        <taxon>Thermotogati</taxon>
        <taxon>Thermotogota</taxon>
        <taxon>Thermotogae</taxon>
        <taxon>Thermotogales</taxon>
        <taxon>Fervidobacteriaceae</taxon>
        <taxon>Fervidobacterium</taxon>
    </lineage>
</organism>
<comment type="caution">
    <text evidence="11">The sequence shown here is derived from an EMBL/GenBank/DDBJ whole genome shotgun (WGS) entry which is preliminary data.</text>
</comment>
<evidence type="ECO:0000256" key="3">
    <source>
        <dbReference type="ARBA" id="ARBA00019010"/>
    </source>
</evidence>
<evidence type="ECO:0000313" key="11">
    <source>
        <dbReference type="EMBL" id="HHR33946.1"/>
    </source>
</evidence>
<reference evidence="11" key="1">
    <citation type="journal article" date="2020" name="mSystems">
        <title>Genome- and Community-Level Interaction Insights into Carbon Utilization and Element Cycling Functions of Hydrothermarchaeota in Hydrothermal Sediment.</title>
        <authorList>
            <person name="Zhou Z."/>
            <person name="Liu Y."/>
            <person name="Xu W."/>
            <person name="Pan J."/>
            <person name="Luo Z.H."/>
            <person name="Li M."/>
        </authorList>
    </citation>
    <scope>NUCLEOTIDE SEQUENCE [LARGE SCALE GENOMIC DNA]</scope>
    <source>
        <strain evidence="11">SpSt-1088</strain>
    </source>
</reference>
<keyword evidence="11" id="KW-0808">Transferase</keyword>
<dbReference type="PANTHER" id="PTHR33540">
    <property type="entry name" value="TRNA THREONYLCARBAMOYLADENOSINE BIOSYNTHESIS PROTEIN TSAE"/>
    <property type="match status" value="1"/>
</dbReference>
<evidence type="ECO:0000256" key="9">
    <source>
        <dbReference type="ARBA" id="ARBA00022842"/>
    </source>
</evidence>
<sequence length="157" mass="18050">METSSKSRIELGSLKEDEMILLAQKLSTCLKNGDILLLSGEIGSGKTTFVRGIVKGLGCNPVIVTSPTFTLMNVYECEKTIFHLDAYRLNNLEEVFFVLEGELEDREGIFIIEWGEQIVQFFNEDTVNIQFEHVDEWHRKVSLIVSEDNIERFRRCI</sequence>